<feature type="compositionally biased region" description="Acidic residues" evidence="1">
    <location>
        <begin position="46"/>
        <end position="62"/>
    </location>
</feature>
<dbReference type="PANTHER" id="PTHR15503">
    <property type="entry name" value="LDOC1 RELATED"/>
    <property type="match status" value="1"/>
</dbReference>
<dbReference type="InterPro" id="IPR041577">
    <property type="entry name" value="RT_RNaseH_2"/>
</dbReference>
<feature type="region of interest" description="Disordered" evidence="1">
    <location>
        <begin position="1"/>
        <end position="80"/>
    </location>
</feature>
<evidence type="ECO:0000313" key="4">
    <source>
        <dbReference type="Proteomes" id="UP001151760"/>
    </source>
</evidence>
<protein>
    <submittedName>
        <fullName evidence="3">Reverse transcriptase domain-containing protein</fullName>
    </submittedName>
</protein>
<sequence length="844" mass="94109">MEDQPLPDDASPTALSPGNIADSDLEEDPEEEPEEDHTNYPSDGGDNADDDDDDDDVEEDKEVEEKKHLASADSPAIPTVDLVSTAEDTEAFEIDESTPTHVPSRRRRTTRMSIRPQTPMSATAEALIAEYASTSTSLSPSPSPLTPLSLPLAQIPSPPLLVSSPILPLPPPTVDTMLRHLWGRAAMIRLRSASPLPLPEPPLPPPLSPLLLPSTDHRADILEAVLSPWQRLCLALGPRIEVKESSSAAAARPTRGYRADYGYIGTLDAELRMIGLERWVMRSLMFGRTRMRLQRRQDTYEIYVRFKDAQDDRALLRGQVNMLRRDRRYHINKTMLVKNEARVAREAWAQSMGYSRVVHDELQAYQTHTQIQDTRISSLEALVTTLVSQTTSLQTQLIAALGRIDTLEAREPAHTDDPEDADSCIENQVKFATCTLHGIALTWWNSHVKTVGHDVAYGMPRKTLLKMMTELALMCGRMFLEVSDEVEKYMGGLPDMIQGNVMATKPKTMEDAIEMANNMMDQKLRTSSGNANTGDNQRATRANQKGNSCYECGAQGHFKIEFPKLKNKKCGNQGGNDNALTKVYVVGNAGTNRNFNVITGTFLLNNRYASILFDTSADRSFVSTTFSSQIDITPTTLDHCYDVELADGKIIRINTIIRGCTLNLLNHPFNIDLMSVELGSFDVIIGMDWLVKYHAVIICDEKLVRIPFGNETLIVRGDGRNQGNKTQLNIISCTKTQKYMLKGCHVFLAHDTTKETEDKSEEKRLEDVPIIRDFLEVFPEDLPVAFEWGDKQEAAFQTLKDKLCSAPILALSQEAENFIVYCDALHKVLGAVLMKNEKVIAYAS</sequence>
<keyword evidence="3" id="KW-0695">RNA-directed DNA polymerase</keyword>
<dbReference type="InterPro" id="IPR043502">
    <property type="entry name" value="DNA/RNA_pol_sf"/>
</dbReference>
<dbReference type="GO" id="GO:0003964">
    <property type="term" value="F:RNA-directed DNA polymerase activity"/>
    <property type="evidence" value="ECO:0007669"/>
    <property type="project" value="UniProtKB-KW"/>
</dbReference>
<evidence type="ECO:0000259" key="2">
    <source>
        <dbReference type="Pfam" id="PF17919"/>
    </source>
</evidence>
<dbReference type="Pfam" id="PF17919">
    <property type="entry name" value="RT_RNaseH_2"/>
    <property type="match status" value="1"/>
</dbReference>
<dbReference type="InterPro" id="IPR021109">
    <property type="entry name" value="Peptidase_aspartic_dom_sf"/>
</dbReference>
<evidence type="ECO:0000313" key="3">
    <source>
        <dbReference type="EMBL" id="GJS76885.1"/>
    </source>
</evidence>
<dbReference type="Gene3D" id="3.30.70.270">
    <property type="match status" value="1"/>
</dbReference>
<dbReference type="PANTHER" id="PTHR15503:SF45">
    <property type="entry name" value="RNA-DIRECTED DNA POLYMERASE HOMOLOG"/>
    <property type="match status" value="1"/>
</dbReference>
<evidence type="ECO:0000256" key="1">
    <source>
        <dbReference type="SAM" id="MobiDB-lite"/>
    </source>
</evidence>
<organism evidence="3 4">
    <name type="scientific">Tanacetum coccineum</name>
    <dbReference type="NCBI Taxonomy" id="301880"/>
    <lineage>
        <taxon>Eukaryota</taxon>
        <taxon>Viridiplantae</taxon>
        <taxon>Streptophyta</taxon>
        <taxon>Embryophyta</taxon>
        <taxon>Tracheophyta</taxon>
        <taxon>Spermatophyta</taxon>
        <taxon>Magnoliopsida</taxon>
        <taxon>eudicotyledons</taxon>
        <taxon>Gunneridae</taxon>
        <taxon>Pentapetalae</taxon>
        <taxon>asterids</taxon>
        <taxon>campanulids</taxon>
        <taxon>Asterales</taxon>
        <taxon>Asteraceae</taxon>
        <taxon>Asteroideae</taxon>
        <taxon>Anthemideae</taxon>
        <taxon>Anthemidinae</taxon>
        <taxon>Tanacetum</taxon>
    </lineage>
</organism>
<proteinExistence type="predicted"/>
<dbReference type="SUPFAM" id="SSF56672">
    <property type="entry name" value="DNA/RNA polymerases"/>
    <property type="match status" value="1"/>
</dbReference>
<dbReference type="InterPro" id="IPR043128">
    <property type="entry name" value="Rev_trsase/Diguanyl_cyclase"/>
</dbReference>
<dbReference type="EMBL" id="BQNB010010408">
    <property type="protein sequence ID" value="GJS76885.1"/>
    <property type="molecule type" value="Genomic_DNA"/>
</dbReference>
<dbReference type="InterPro" id="IPR032567">
    <property type="entry name" value="RTL1-rel"/>
</dbReference>
<dbReference type="CDD" id="cd00303">
    <property type="entry name" value="retropepsin_like"/>
    <property type="match status" value="1"/>
</dbReference>
<gene>
    <name evidence="3" type="ORF">Tco_0726766</name>
</gene>
<feature type="domain" description="Reverse transcriptase/retrotransposon-derived protein RNase H-like" evidence="2">
    <location>
        <begin position="788"/>
        <end position="844"/>
    </location>
</feature>
<dbReference type="Gene3D" id="2.40.70.10">
    <property type="entry name" value="Acid Proteases"/>
    <property type="match status" value="1"/>
</dbReference>
<feature type="region of interest" description="Disordered" evidence="1">
    <location>
        <begin position="93"/>
        <end position="112"/>
    </location>
</feature>
<accession>A0ABQ4YIT5</accession>
<dbReference type="Pfam" id="PF08284">
    <property type="entry name" value="RVP_2"/>
    <property type="match status" value="1"/>
</dbReference>
<dbReference type="SUPFAM" id="SSF50630">
    <property type="entry name" value="Acid proteases"/>
    <property type="match status" value="1"/>
</dbReference>
<keyword evidence="3" id="KW-0548">Nucleotidyltransferase</keyword>
<name>A0ABQ4YIT5_9ASTR</name>
<keyword evidence="4" id="KW-1185">Reference proteome</keyword>
<feature type="compositionally biased region" description="Acidic residues" evidence="1">
    <location>
        <begin position="23"/>
        <end position="35"/>
    </location>
</feature>
<reference evidence="3" key="1">
    <citation type="journal article" date="2022" name="Int. J. Mol. Sci.">
        <title>Draft Genome of Tanacetum Coccineum: Genomic Comparison of Closely Related Tanacetum-Family Plants.</title>
        <authorList>
            <person name="Yamashiro T."/>
            <person name="Shiraishi A."/>
            <person name="Nakayama K."/>
            <person name="Satake H."/>
        </authorList>
    </citation>
    <scope>NUCLEOTIDE SEQUENCE</scope>
</reference>
<reference evidence="3" key="2">
    <citation type="submission" date="2022-01" db="EMBL/GenBank/DDBJ databases">
        <authorList>
            <person name="Yamashiro T."/>
            <person name="Shiraishi A."/>
            <person name="Satake H."/>
            <person name="Nakayama K."/>
        </authorList>
    </citation>
    <scope>NUCLEOTIDE SEQUENCE</scope>
</reference>
<dbReference type="Proteomes" id="UP001151760">
    <property type="component" value="Unassembled WGS sequence"/>
</dbReference>
<keyword evidence="3" id="KW-0808">Transferase</keyword>
<comment type="caution">
    <text evidence="3">The sequence shown here is derived from an EMBL/GenBank/DDBJ whole genome shotgun (WGS) entry which is preliminary data.</text>
</comment>